<dbReference type="EMBL" id="LBMM01002570">
    <property type="protein sequence ID" value="KMQ94646.1"/>
    <property type="molecule type" value="Genomic_DNA"/>
</dbReference>
<comment type="caution">
    <text evidence="1">The sequence shown here is derived from an EMBL/GenBank/DDBJ whole genome shotgun (WGS) entry which is preliminary data.</text>
</comment>
<organism evidence="1 2">
    <name type="scientific">Lasius niger</name>
    <name type="common">Black garden ant</name>
    <dbReference type="NCBI Taxonomy" id="67767"/>
    <lineage>
        <taxon>Eukaryota</taxon>
        <taxon>Metazoa</taxon>
        <taxon>Ecdysozoa</taxon>
        <taxon>Arthropoda</taxon>
        <taxon>Hexapoda</taxon>
        <taxon>Insecta</taxon>
        <taxon>Pterygota</taxon>
        <taxon>Neoptera</taxon>
        <taxon>Endopterygota</taxon>
        <taxon>Hymenoptera</taxon>
        <taxon>Apocrita</taxon>
        <taxon>Aculeata</taxon>
        <taxon>Formicoidea</taxon>
        <taxon>Formicidae</taxon>
        <taxon>Formicinae</taxon>
        <taxon>Lasius</taxon>
        <taxon>Lasius</taxon>
    </lineage>
</organism>
<accession>A0A0J7KWG8</accession>
<gene>
    <name evidence="1" type="ORF">RF55_5190</name>
</gene>
<name>A0A0J7KWG8_LASNI</name>
<evidence type="ECO:0000313" key="1">
    <source>
        <dbReference type="EMBL" id="KMQ94646.1"/>
    </source>
</evidence>
<dbReference type="PaxDb" id="67767-A0A0J7KWG8"/>
<reference evidence="1 2" key="1">
    <citation type="submission" date="2015-04" db="EMBL/GenBank/DDBJ databases">
        <title>Lasius niger genome sequencing.</title>
        <authorList>
            <person name="Konorov E.A."/>
            <person name="Nikitin M.A."/>
            <person name="Kirill M.V."/>
            <person name="Chang P."/>
        </authorList>
    </citation>
    <scope>NUCLEOTIDE SEQUENCE [LARGE SCALE GENOMIC DNA]</scope>
    <source>
        <tissue evidence="1">Whole</tissue>
    </source>
</reference>
<dbReference type="Proteomes" id="UP000036403">
    <property type="component" value="Unassembled WGS sequence"/>
</dbReference>
<protein>
    <submittedName>
        <fullName evidence="1">Metallo-beta-lactamase superfamily protein</fullName>
    </submittedName>
</protein>
<sequence>MLVPLVRSIVLRGDHLSFRVPCLFSFPCTALTNGGDLSEVLWVRKATLLPKYLSQRIVLRGGGIYMALDIGREKGGILESLSFLGLPHQTNGEREDPRVMEGGMFPCDAAEILFLCNRRLVV</sequence>
<evidence type="ECO:0000313" key="2">
    <source>
        <dbReference type="Proteomes" id="UP000036403"/>
    </source>
</evidence>
<proteinExistence type="predicted"/>
<keyword evidence="2" id="KW-1185">Reference proteome</keyword>
<dbReference type="AlphaFoldDB" id="A0A0J7KWG8"/>